<feature type="non-terminal residue" evidence="5">
    <location>
        <position position="656"/>
    </location>
</feature>
<dbReference type="GO" id="GO:0016301">
    <property type="term" value="F:kinase activity"/>
    <property type="evidence" value="ECO:0007669"/>
    <property type="project" value="UniProtKB-KW"/>
</dbReference>
<feature type="compositionally biased region" description="Low complexity" evidence="3">
    <location>
        <begin position="144"/>
        <end position="155"/>
    </location>
</feature>
<dbReference type="PANTHER" id="PTHR24174:SF16">
    <property type="entry name" value="CASKIN-2"/>
    <property type="match status" value="1"/>
</dbReference>
<dbReference type="Gene3D" id="1.10.150.50">
    <property type="entry name" value="Transcription Factor, Ets-1"/>
    <property type="match status" value="2"/>
</dbReference>
<dbReference type="Pfam" id="PF00536">
    <property type="entry name" value="SAM_1"/>
    <property type="match status" value="1"/>
</dbReference>
<dbReference type="PROSITE" id="PS50105">
    <property type="entry name" value="SAM_DOMAIN"/>
    <property type="match status" value="2"/>
</dbReference>
<dbReference type="AlphaFoldDB" id="A0A1Y3BWZ0"/>
<keyword evidence="6" id="KW-1185">Reference proteome</keyword>
<dbReference type="Pfam" id="PF07647">
    <property type="entry name" value="SAM_2"/>
    <property type="match status" value="1"/>
</dbReference>
<accession>A0A1Y3BWZ0</accession>
<evidence type="ECO:0000256" key="3">
    <source>
        <dbReference type="SAM" id="MobiDB-lite"/>
    </source>
</evidence>
<dbReference type="OrthoDB" id="5314041at2759"/>
<name>A0A1Y3BWZ0_EURMA</name>
<organism evidence="5 6">
    <name type="scientific">Euroglyphus maynei</name>
    <name type="common">Mayne's house dust mite</name>
    <dbReference type="NCBI Taxonomy" id="6958"/>
    <lineage>
        <taxon>Eukaryota</taxon>
        <taxon>Metazoa</taxon>
        <taxon>Ecdysozoa</taxon>
        <taxon>Arthropoda</taxon>
        <taxon>Chelicerata</taxon>
        <taxon>Arachnida</taxon>
        <taxon>Acari</taxon>
        <taxon>Acariformes</taxon>
        <taxon>Sarcoptiformes</taxon>
        <taxon>Astigmata</taxon>
        <taxon>Psoroptidia</taxon>
        <taxon>Analgoidea</taxon>
        <taxon>Pyroglyphidae</taxon>
        <taxon>Pyroglyphinae</taxon>
        <taxon>Euroglyphus</taxon>
    </lineage>
</organism>
<dbReference type="EMBL" id="MUJZ01001024">
    <property type="protein sequence ID" value="OTF84046.1"/>
    <property type="molecule type" value="Genomic_DNA"/>
</dbReference>
<dbReference type="SMART" id="SM00454">
    <property type="entry name" value="SAM"/>
    <property type="match status" value="2"/>
</dbReference>
<evidence type="ECO:0000256" key="1">
    <source>
        <dbReference type="ARBA" id="ARBA00022737"/>
    </source>
</evidence>
<proteinExistence type="predicted"/>
<sequence>MLLHGVADSEMIHIWLQKIQMSQYEKNFLDACYDMATISRMTPQDLIAIGITDPQARSLFTSEIQKLKVPENLPDYRPVSSSLLEWLKLLNLDCYHQGLCQQGYDSIDRVLQLTWEDLEDVGINKLGHQKKIILAIKKTKSIKSSSSDMNDSCSSRPTSNGNDFRMKPPSPSLAIYDQAHLTKLPYHEPVTIDTLAFSSGQTTGLVPNTNSNSESSQQPFQDVMIKMYANHHTPRSMASPINNDGATTSMMMMTTTNRPMMENCHIIDKRTNPMAPMIMAMDSKSQRMHTFPYRQTQPNLMRNNSMVQNCNSMPMSSLMMMNQSCRRRSLESLNTMPCNESFMPNTNNINDNGSPVIYANMSNIILNSTVQQPLPQRLLSPYQYSNNCDPPTTINASNQMIMNNNRQTILFPEPPRFSPSVSTFSNDDHFGQDMIEQQTPDTITLNRPKILMMTNSGQKSGPDSNMIEMNNHRQQSPRVNMSNSDIYSTFNQQLVRKKPPPPPPPRRFNCQQPQSNSMPATPIHQIERPQSGQNDDYGDDVLFVKQFHLNLATPNAPTQRNDNFFANCVKTMTNNFSERNLRDDTAAKSGLRMQNPNTNRTLPLAAGHQNNIYKTLSSNMITNSSSSSAESMYFANDNIGTIKHNMPPPSFGHSSS</sequence>
<feature type="domain" description="SAM" evidence="4">
    <location>
        <begin position="78"/>
        <end position="142"/>
    </location>
</feature>
<evidence type="ECO:0000256" key="2">
    <source>
        <dbReference type="ARBA" id="ARBA00023043"/>
    </source>
</evidence>
<keyword evidence="1" id="KW-0677">Repeat</keyword>
<dbReference type="InterPro" id="IPR033635">
    <property type="entry name" value="ANKS1/Caskin"/>
</dbReference>
<dbReference type="SUPFAM" id="SSF47769">
    <property type="entry name" value="SAM/Pointed domain"/>
    <property type="match status" value="2"/>
</dbReference>
<feature type="region of interest" description="Disordered" evidence="3">
    <location>
        <begin position="144"/>
        <end position="165"/>
    </location>
</feature>
<comment type="caution">
    <text evidence="5">The sequence shown here is derived from an EMBL/GenBank/DDBJ whole genome shotgun (WGS) entry which is preliminary data.</text>
</comment>
<keyword evidence="5" id="KW-0418">Kinase</keyword>
<feature type="compositionally biased region" description="Polar residues" evidence="3">
    <location>
        <begin position="509"/>
        <end position="519"/>
    </location>
</feature>
<protein>
    <submittedName>
        <fullName evidence="5">SAM domain-containing protein kinase-like protein</fullName>
    </submittedName>
</protein>
<dbReference type="InterPro" id="IPR001660">
    <property type="entry name" value="SAM"/>
</dbReference>
<evidence type="ECO:0000259" key="4">
    <source>
        <dbReference type="PROSITE" id="PS50105"/>
    </source>
</evidence>
<dbReference type="Proteomes" id="UP000194236">
    <property type="component" value="Unassembled WGS sequence"/>
</dbReference>
<feature type="compositionally biased region" description="Polar residues" evidence="3">
    <location>
        <begin position="472"/>
        <end position="494"/>
    </location>
</feature>
<dbReference type="InterPro" id="IPR013761">
    <property type="entry name" value="SAM/pointed_sf"/>
</dbReference>
<evidence type="ECO:0000313" key="6">
    <source>
        <dbReference type="Proteomes" id="UP000194236"/>
    </source>
</evidence>
<reference evidence="5 6" key="1">
    <citation type="submission" date="2017-03" db="EMBL/GenBank/DDBJ databases">
        <title>Genome Survey of Euroglyphus maynei.</title>
        <authorList>
            <person name="Arlian L.G."/>
            <person name="Morgan M.S."/>
            <person name="Rider S.D."/>
        </authorList>
    </citation>
    <scope>NUCLEOTIDE SEQUENCE [LARGE SCALE GENOMIC DNA]</scope>
    <source>
        <strain evidence="5">Arlian Lab</strain>
        <tissue evidence="5">Whole body</tissue>
    </source>
</reference>
<feature type="region of interest" description="Disordered" evidence="3">
    <location>
        <begin position="457"/>
        <end position="533"/>
    </location>
</feature>
<dbReference type="PANTHER" id="PTHR24174">
    <property type="entry name" value="ANKYRIN REPEAT AND STERILE ALPHA MOTIF DOMAIN-CONTAINING PROTEIN 1"/>
    <property type="match status" value="1"/>
</dbReference>
<keyword evidence="5" id="KW-0808">Transferase</keyword>
<keyword evidence="2" id="KW-0040">ANK repeat</keyword>
<evidence type="ECO:0000313" key="5">
    <source>
        <dbReference type="EMBL" id="OTF84046.1"/>
    </source>
</evidence>
<feature type="domain" description="SAM" evidence="4">
    <location>
        <begin position="7"/>
        <end position="70"/>
    </location>
</feature>
<gene>
    <name evidence="5" type="ORF">BLA29_002807</name>
</gene>